<feature type="transmembrane region" description="Helical" evidence="1">
    <location>
        <begin position="68"/>
        <end position="87"/>
    </location>
</feature>
<gene>
    <name evidence="3" type="ORF">A4X20_00085</name>
</gene>
<keyword evidence="1" id="KW-1133">Transmembrane helix</keyword>
<organism evidence="3 4">
    <name type="scientific">Mycolicibacterium iranicum</name>
    <name type="common">Mycobacterium iranicum</name>
    <dbReference type="NCBI Taxonomy" id="912594"/>
    <lineage>
        <taxon>Bacteria</taxon>
        <taxon>Bacillati</taxon>
        <taxon>Actinomycetota</taxon>
        <taxon>Actinomycetes</taxon>
        <taxon>Mycobacteriales</taxon>
        <taxon>Mycobacteriaceae</taxon>
        <taxon>Mycolicibacterium</taxon>
    </lineage>
</organism>
<dbReference type="OrthoDB" id="2426743at2"/>
<feature type="transmembrane region" description="Helical" evidence="1">
    <location>
        <begin position="121"/>
        <end position="152"/>
    </location>
</feature>
<comment type="caution">
    <text evidence="3">The sequence shown here is derived from an EMBL/GenBank/DDBJ whole genome shotgun (WGS) entry which is preliminary data.</text>
</comment>
<protein>
    <recommendedName>
        <fullName evidence="2">DUF1468 domain-containing protein</fullName>
    </recommendedName>
</protein>
<dbReference type="Proteomes" id="UP000078396">
    <property type="component" value="Unassembled WGS sequence"/>
</dbReference>
<reference evidence="3 4" key="1">
    <citation type="submission" date="2016-04" db="EMBL/GenBank/DDBJ databases">
        <title>Draft Genome Sequences of Staphylococcus capitis Strain H36, S. capitis Strain H65, S. cohnii Strain H62, S. hominis Strain H69, Mycobacterium iranicum Strain H39, Plantibacter sp. Strain H53, Pseudomonas oryzihabitans Strain H72, and Microbacterium sp. Strain H83, isolated from residential settings.</title>
        <authorList>
            <person name="Lymperopoulou D."/>
            <person name="Adams R.I."/>
            <person name="Lindow S."/>
            <person name="Coil D.A."/>
            <person name="Jospin G."/>
            <person name="Eisen J.A."/>
        </authorList>
    </citation>
    <scope>NUCLEOTIDE SEQUENCE [LARGE SCALE GENOMIC DNA]</scope>
    <source>
        <strain evidence="3 4">H39</strain>
    </source>
</reference>
<evidence type="ECO:0000313" key="4">
    <source>
        <dbReference type="Proteomes" id="UP000078396"/>
    </source>
</evidence>
<dbReference type="Pfam" id="PF07331">
    <property type="entry name" value="TctB"/>
    <property type="match status" value="1"/>
</dbReference>
<dbReference type="InterPro" id="IPR009936">
    <property type="entry name" value="DUF1468"/>
</dbReference>
<dbReference type="EMBL" id="LWCS01000001">
    <property type="protein sequence ID" value="OAN42165.1"/>
    <property type="molecule type" value="Genomic_DNA"/>
</dbReference>
<feature type="transmembrane region" description="Helical" evidence="1">
    <location>
        <begin position="35"/>
        <end position="56"/>
    </location>
</feature>
<dbReference type="AlphaFoldDB" id="A0A178M2R4"/>
<evidence type="ECO:0000259" key="2">
    <source>
        <dbReference type="Pfam" id="PF07331"/>
    </source>
</evidence>
<keyword evidence="1" id="KW-0812">Transmembrane</keyword>
<feature type="domain" description="DUF1468" evidence="2">
    <location>
        <begin position="43"/>
        <end position="187"/>
    </location>
</feature>
<dbReference type="RefSeq" id="WP_064279509.1">
    <property type="nucleotide sequence ID" value="NZ_LWCS01000001.1"/>
</dbReference>
<proteinExistence type="predicted"/>
<sequence>MTSPQPPDEPLLRLNPLTTDVELEEGSVPVTMNKYIDLAGSMLIVALGVFVLAVAFSYPEPKVVFDSIGPMGFPTAIGSFLVVGGLVQSVRTAMYIRKFGKWAPEEGVQDEPEHPSSKWRALLFIAGCFVFLLLLPVLGFLIAMPLAIVAGLWSMDYSTWLRRVLVALGFTLFAFAMFGLGLGVPLPPGPIENLLIDAGMINP</sequence>
<feature type="transmembrane region" description="Helical" evidence="1">
    <location>
        <begin position="164"/>
        <end position="184"/>
    </location>
</feature>
<keyword evidence="1" id="KW-0472">Membrane</keyword>
<accession>A0A178M2R4</accession>
<name>A0A178M2R4_MYCIR</name>
<evidence type="ECO:0000256" key="1">
    <source>
        <dbReference type="SAM" id="Phobius"/>
    </source>
</evidence>
<evidence type="ECO:0000313" key="3">
    <source>
        <dbReference type="EMBL" id="OAN42165.1"/>
    </source>
</evidence>